<evidence type="ECO:0000313" key="6">
    <source>
        <dbReference type="EMBL" id="QCI69081.1"/>
    </source>
</evidence>
<protein>
    <submittedName>
        <fullName evidence="6">GntR family transcriptional regulator</fullName>
    </submittedName>
</protein>
<dbReference type="GO" id="GO:0003700">
    <property type="term" value="F:DNA-binding transcription factor activity"/>
    <property type="evidence" value="ECO:0007669"/>
    <property type="project" value="InterPro"/>
</dbReference>
<reference evidence="6 7" key="1">
    <citation type="submission" date="2019-04" db="EMBL/GenBank/DDBJ databases">
        <title>Phreatobacter aquaticus sp. nov.</title>
        <authorList>
            <person name="Choi A."/>
        </authorList>
    </citation>
    <scope>NUCLEOTIDE SEQUENCE [LARGE SCALE GENOMIC DNA]</scope>
    <source>
        <strain evidence="6 7">KCTC 52518</strain>
    </source>
</reference>
<keyword evidence="3" id="KW-0804">Transcription</keyword>
<evidence type="ECO:0000259" key="5">
    <source>
        <dbReference type="PROSITE" id="PS50949"/>
    </source>
</evidence>
<dbReference type="SMART" id="SM00895">
    <property type="entry name" value="FCD"/>
    <property type="match status" value="1"/>
</dbReference>
<dbReference type="InterPro" id="IPR036388">
    <property type="entry name" value="WH-like_DNA-bd_sf"/>
</dbReference>
<dbReference type="InterPro" id="IPR036390">
    <property type="entry name" value="WH_DNA-bd_sf"/>
</dbReference>
<proteinExistence type="predicted"/>
<dbReference type="SUPFAM" id="SSF48008">
    <property type="entry name" value="GntR ligand-binding domain-like"/>
    <property type="match status" value="1"/>
</dbReference>
<dbReference type="Pfam" id="PF00392">
    <property type="entry name" value="GntR"/>
    <property type="match status" value="1"/>
</dbReference>
<dbReference type="Gene3D" id="1.10.10.10">
    <property type="entry name" value="Winged helix-like DNA-binding domain superfamily/Winged helix DNA-binding domain"/>
    <property type="match status" value="1"/>
</dbReference>
<keyword evidence="2" id="KW-0238">DNA-binding</keyword>
<dbReference type="Pfam" id="PF07729">
    <property type="entry name" value="FCD"/>
    <property type="match status" value="1"/>
</dbReference>
<dbReference type="SUPFAM" id="SSF46785">
    <property type="entry name" value="Winged helix' DNA-binding domain"/>
    <property type="match status" value="1"/>
</dbReference>
<keyword evidence="7" id="KW-1185">Reference proteome</keyword>
<keyword evidence="1" id="KW-0805">Transcription regulation</keyword>
<accession>A0A4D7B7P1</accession>
<dbReference type="AlphaFoldDB" id="A0A4D7B7P1"/>
<dbReference type="Proteomes" id="UP000298781">
    <property type="component" value="Chromosome"/>
</dbReference>
<dbReference type="CDD" id="cd07377">
    <property type="entry name" value="WHTH_GntR"/>
    <property type="match status" value="1"/>
</dbReference>
<name>A0A4D7B7P1_9HYPH</name>
<dbReference type="GO" id="GO:0003677">
    <property type="term" value="F:DNA binding"/>
    <property type="evidence" value="ECO:0007669"/>
    <property type="project" value="UniProtKB-KW"/>
</dbReference>
<sequence length="250" mass="27282">MFEKPGEKAGAAPASASPSLRPVSAQQRSPAIKRTTTATAIYRDLHAAIVSMQLTPGTALNEKMLTERFGVSRTPVREALIRLVEDGLVDIFPQSGTFVARIPVGLIPEAVIIRQALEDATVSRAAASATPEDMARLDDILARQKFFSDRQDLNAFHEADEAFHETIAAISGHPGIWTYLKPAKVQIDRCRRLTLPALGRMEFVLSEHALIRDAIAAHDVTAARAAMHKHLSAVIPDTEKLRSTFPDSFV</sequence>
<evidence type="ECO:0000256" key="3">
    <source>
        <dbReference type="ARBA" id="ARBA00023163"/>
    </source>
</evidence>
<dbReference type="EMBL" id="CP039690">
    <property type="protein sequence ID" value="QCI69081.1"/>
    <property type="molecule type" value="Genomic_DNA"/>
</dbReference>
<evidence type="ECO:0000256" key="2">
    <source>
        <dbReference type="ARBA" id="ARBA00023125"/>
    </source>
</evidence>
<dbReference type="KEGG" id="pstg:E8M01_07325"/>
<feature type="compositionally biased region" description="Low complexity" evidence="4">
    <location>
        <begin position="8"/>
        <end position="19"/>
    </location>
</feature>
<dbReference type="InterPro" id="IPR000524">
    <property type="entry name" value="Tscrpt_reg_HTH_GntR"/>
</dbReference>
<dbReference type="PROSITE" id="PS50949">
    <property type="entry name" value="HTH_GNTR"/>
    <property type="match status" value="1"/>
</dbReference>
<evidence type="ECO:0000313" key="7">
    <source>
        <dbReference type="Proteomes" id="UP000298781"/>
    </source>
</evidence>
<dbReference type="PANTHER" id="PTHR43537:SF45">
    <property type="entry name" value="GNTR FAMILY REGULATORY PROTEIN"/>
    <property type="match status" value="1"/>
</dbReference>
<evidence type="ECO:0000256" key="1">
    <source>
        <dbReference type="ARBA" id="ARBA00023015"/>
    </source>
</evidence>
<dbReference type="InterPro" id="IPR008920">
    <property type="entry name" value="TF_FadR/GntR_C"/>
</dbReference>
<evidence type="ECO:0000256" key="4">
    <source>
        <dbReference type="SAM" id="MobiDB-lite"/>
    </source>
</evidence>
<dbReference type="SMART" id="SM00345">
    <property type="entry name" value="HTH_GNTR"/>
    <property type="match status" value="1"/>
</dbReference>
<organism evidence="6 7">
    <name type="scientific">Phreatobacter stygius</name>
    <dbReference type="NCBI Taxonomy" id="1940610"/>
    <lineage>
        <taxon>Bacteria</taxon>
        <taxon>Pseudomonadati</taxon>
        <taxon>Pseudomonadota</taxon>
        <taxon>Alphaproteobacteria</taxon>
        <taxon>Hyphomicrobiales</taxon>
        <taxon>Phreatobacteraceae</taxon>
        <taxon>Phreatobacter</taxon>
    </lineage>
</organism>
<dbReference type="PANTHER" id="PTHR43537">
    <property type="entry name" value="TRANSCRIPTIONAL REGULATOR, GNTR FAMILY"/>
    <property type="match status" value="1"/>
</dbReference>
<feature type="region of interest" description="Disordered" evidence="4">
    <location>
        <begin position="1"/>
        <end position="32"/>
    </location>
</feature>
<dbReference type="PRINTS" id="PR00035">
    <property type="entry name" value="HTHGNTR"/>
</dbReference>
<dbReference type="Gene3D" id="1.20.120.530">
    <property type="entry name" value="GntR ligand-binding domain-like"/>
    <property type="match status" value="1"/>
</dbReference>
<dbReference type="OrthoDB" id="9788098at2"/>
<feature type="domain" description="HTH gntR-type" evidence="5">
    <location>
        <begin position="35"/>
        <end position="102"/>
    </location>
</feature>
<gene>
    <name evidence="6" type="ORF">E8M01_07325</name>
</gene>
<dbReference type="InterPro" id="IPR011711">
    <property type="entry name" value="GntR_C"/>
</dbReference>